<dbReference type="SUPFAM" id="SSF69593">
    <property type="entry name" value="Glycerol-3-phosphate (1)-acyltransferase"/>
    <property type="match status" value="1"/>
</dbReference>
<comment type="catalytic activity">
    <reaction evidence="7">
        <text>a 1-acyl-sn-glycero-3-phosphate + an acyl-CoA = a 1,2-diacyl-sn-glycero-3-phosphate + CoA</text>
        <dbReference type="Rhea" id="RHEA:19709"/>
        <dbReference type="ChEBI" id="CHEBI:57287"/>
        <dbReference type="ChEBI" id="CHEBI:57970"/>
        <dbReference type="ChEBI" id="CHEBI:58342"/>
        <dbReference type="ChEBI" id="CHEBI:58608"/>
        <dbReference type="EC" id="2.3.1.51"/>
    </reaction>
</comment>
<keyword evidence="11" id="KW-1185">Reference proteome</keyword>
<evidence type="ECO:0000256" key="1">
    <source>
        <dbReference type="ARBA" id="ARBA00005189"/>
    </source>
</evidence>
<keyword evidence="4 7" id="KW-0808">Transferase</keyword>
<dbReference type="Pfam" id="PF01553">
    <property type="entry name" value="Acyltransferase"/>
    <property type="match status" value="1"/>
</dbReference>
<dbReference type="CDD" id="cd07989">
    <property type="entry name" value="LPLAT_AGPAT-like"/>
    <property type="match status" value="1"/>
</dbReference>
<dbReference type="SMART" id="SM00563">
    <property type="entry name" value="PlsC"/>
    <property type="match status" value="1"/>
</dbReference>
<sequence>MIRLIFIILFLILYFIFSIPMFLIETIIGWINKEAKVKSSQWVVCKLGFKPILFLSGVKLTVKGRENIPKGIPVLYVANHRSYFDIIIGYTLAKNNTGFIAKKEMEKLPFVSLWMKFLNCQFLDRDDIKAGLKMVLHCIDLVKSGTSIWIFPEGTRTPGDEMLPFKEGSFKIAEKSGCPIIPVSINNTESIFENHIPWVKGSHVIFEFGTPLDVKSMSRDDKKHLGQHVQSIIKEMVEKNRGAV</sequence>
<dbReference type="PANTHER" id="PTHR10434:SF64">
    <property type="entry name" value="1-ACYL-SN-GLYCEROL-3-PHOSPHATE ACYLTRANSFERASE-RELATED"/>
    <property type="match status" value="1"/>
</dbReference>
<organism evidence="10 11">
    <name type="scientific">Catenibacillus scindens</name>
    <dbReference type="NCBI Taxonomy" id="673271"/>
    <lineage>
        <taxon>Bacteria</taxon>
        <taxon>Bacillati</taxon>
        <taxon>Bacillota</taxon>
        <taxon>Clostridia</taxon>
        <taxon>Lachnospirales</taxon>
        <taxon>Lachnospiraceae</taxon>
        <taxon>Catenibacillus</taxon>
    </lineage>
</organism>
<dbReference type="GO" id="GO:0016020">
    <property type="term" value="C:membrane"/>
    <property type="evidence" value="ECO:0007669"/>
    <property type="project" value="InterPro"/>
</dbReference>
<reference evidence="10 11" key="1">
    <citation type="submission" date="2020-08" db="EMBL/GenBank/DDBJ databases">
        <title>Genomic Encyclopedia of Type Strains, Phase IV (KMG-IV): sequencing the most valuable type-strain genomes for metagenomic binning, comparative biology and taxonomic classification.</title>
        <authorList>
            <person name="Goeker M."/>
        </authorList>
    </citation>
    <scope>NUCLEOTIDE SEQUENCE [LARGE SCALE GENOMIC DNA]</scope>
    <source>
        <strain evidence="10 11">DSM 106146</strain>
    </source>
</reference>
<dbReference type="PANTHER" id="PTHR10434">
    <property type="entry name" value="1-ACYL-SN-GLYCEROL-3-PHOSPHATE ACYLTRANSFERASE"/>
    <property type="match status" value="1"/>
</dbReference>
<keyword evidence="8" id="KW-0812">Transmembrane</keyword>
<dbReference type="AlphaFoldDB" id="A0A7W8H7M3"/>
<evidence type="ECO:0000256" key="3">
    <source>
        <dbReference type="ARBA" id="ARBA00022516"/>
    </source>
</evidence>
<dbReference type="EC" id="2.3.1.51" evidence="7"/>
<evidence type="ECO:0000256" key="5">
    <source>
        <dbReference type="ARBA" id="ARBA00023098"/>
    </source>
</evidence>
<gene>
    <name evidence="10" type="ORF">HNP82_000485</name>
</gene>
<keyword evidence="7" id="KW-0594">Phospholipid biosynthesis</keyword>
<dbReference type="NCBIfam" id="TIGR00530">
    <property type="entry name" value="AGP_acyltrn"/>
    <property type="match status" value="1"/>
</dbReference>
<evidence type="ECO:0000259" key="9">
    <source>
        <dbReference type="SMART" id="SM00563"/>
    </source>
</evidence>
<evidence type="ECO:0000256" key="4">
    <source>
        <dbReference type="ARBA" id="ARBA00022679"/>
    </source>
</evidence>
<dbReference type="InterPro" id="IPR002123">
    <property type="entry name" value="Plipid/glycerol_acylTrfase"/>
</dbReference>
<evidence type="ECO:0000256" key="7">
    <source>
        <dbReference type="RuleBase" id="RU361267"/>
    </source>
</evidence>
<dbReference type="Proteomes" id="UP000543642">
    <property type="component" value="Unassembled WGS sequence"/>
</dbReference>
<evidence type="ECO:0000256" key="2">
    <source>
        <dbReference type="ARBA" id="ARBA00008655"/>
    </source>
</evidence>
<proteinExistence type="inferred from homology"/>
<dbReference type="RefSeq" id="WP_183771061.1">
    <property type="nucleotide sequence ID" value="NZ_CAWVEG010000109.1"/>
</dbReference>
<name>A0A7W8H7M3_9FIRM</name>
<keyword evidence="8" id="KW-1133">Transmembrane helix</keyword>
<keyword evidence="3 7" id="KW-0444">Lipid biosynthesis</keyword>
<dbReference type="GO" id="GO:0003841">
    <property type="term" value="F:1-acylglycerol-3-phosphate O-acyltransferase activity"/>
    <property type="evidence" value="ECO:0007669"/>
    <property type="project" value="UniProtKB-UniRule"/>
</dbReference>
<evidence type="ECO:0000313" key="10">
    <source>
        <dbReference type="EMBL" id="MBB5263391.1"/>
    </source>
</evidence>
<comment type="domain">
    <text evidence="7">The HXXXXD motif is essential for acyltransferase activity and may constitute the binding site for the phosphate moiety of the glycerol-3-phosphate.</text>
</comment>
<dbReference type="InterPro" id="IPR004552">
    <property type="entry name" value="AGP_acyltrans"/>
</dbReference>
<evidence type="ECO:0000256" key="6">
    <source>
        <dbReference type="ARBA" id="ARBA00023315"/>
    </source>
</evidence>
<keyword evidence="8" id="KW-0472">Membrane</keyword>
<keyword evidence="5 7" id="KW-0443">Lipid metabolism</keyword>
<dbReference type="EMBL" id="JACHFW010000001">
    <property type="protein sequence ID" value="MBB5263391.1"/>
    <property type="molecule type" value="Genomic_DNA"/>
</dbReference>
<comment type="similarity">
    <text evidence="2 7">Belongs to the 1-acyl-sn-glycerol-3-phosphate acyltransferase family.</text>
</comment>
<accession>A0A7W8H7M3</accession>
<evidence type="ECO:0000256" key="8">
    <source>
        <dbReference type="SAM" id="Phobius"/>
    </source>
</evidence>
<feature type="domain" description="Phospholipid/glycerol acyltransferase" evidence="9">
    <location>
        <begin position="74"/>
        <end position="188"/>
    </location>
</feature>
<comment type="caution">
    <text evidence="10">The sequence shown here is derived from an EMBL/GenBank/DDBJ whole genome shotgun (WGS) entry which is preliminary data.</text>
</comment>
<protein>
    <recommendedName>
        <fullName evidence="7">1-acyl-sn-glycerol-3-phosphate acyltransferase</fullName>
        <ecNumber evidence="7">2.3.1.51</ecNumber>
    </recommendedName>
</protein>
<keyword evidence="6 7" id="KW-0012">Acyltransferase</keyword>
<feature type="transmembrane region" description="Helical" evidence="8">
    <location>
        <begin position="6"/>
        <end position="31"/>
    </location>
</feature>
<keyword evidence="7" id="KW-1208">Phospholipid metabolism</keyword>
<dbReference type="GO" id="GO:0006654">
    <property type="term" value="P:phosphatidic acid biosynthetic process"/>
    <property type="evidence" value="ECO:0007669"/>
    <property type="project" value="TreeGrafter"/>
</dbReference>
<evidence type="ECO:0000313" key="11">
    <source>
        <dbReference type="Proteomes" id="UP000543642"/>
    </source>
</evidence>
<comment type="pathway">
    <text evidence="1">Lipid metabolism.</text>
</comment>